<dbReference type="Gene3D" id="3.30.70.360">
    <property type="match status" value="1"/>
</dbReference>
<evidence type="ECO:0000313" key="3">
    <source>
        <dbReference type="EMBL" id="KGM13619.1"/>
    </source>
</evidence>
<dbReference type="Pfam" id="PF07687">
    <property type="entry name" value="M20_dimer"/>
    <property type="match status" value="1"/>
</dbReference>
<dbReference type="Pfam" id="PF01546">
    <property type="entry name" value="Peptidase_M20"/>
    <property type="match status" value="1"/>
</dbReference>
<keyword evidence="1" id="KW-0479">Metal-binding</keyword>
<feature type="binding site" evidence="1">
    <location>
        <position position="132"/>
    </location>
    <ligand>
        <name>Mn(2+)</name>
        <dbReference type="ChEBI" id="CHEBI:29035"/>
        <label>2</label>
    </ligand>
</feature>
<keyword evidence="1" id="KW-0464">Manganese</keyword>
<comment type="cofactor">
    <cofactor evidence="1">
        <name>Mn(2+)</name>
        <dbReference type="ChEBI" id="CHEBI:29035"/>
    </cofactor>
    <text evidence="1">The Mn(2+) ion enhances activity.</text>
</comment>
<dbReference type="NCBIfam" id="TIGR01891">
    <property type="entry name" value="amidohydrolases"/>
    <property type="match status" value="1"/>
</dbReference>
<evidence type="ECO:0000259" key="2">
    <source>
        <dbReference type="Pfam" id="PF07687"/>
    </source>
</evidence>
<sequence length="440" mass="46013">MATKVRSGHTHDGHTTGARRAGAGLVLVILRRAGRVQDWDEIVADGVVVRRALHQHPELAWSEDLTAAAVREHLDRLGLGWRPCAGTGTVAVVAPAARGRHVALRADLDAMPVPEATGAPWVSQVPGVMHACGHDGHTAVLLVVARWLAEHQEDLPGPVTLLFQPAEEGGHGARHMIADGALGGDLVAGGRPVEVVYGWHNWPAIPFGQAVCPDGPVMSANATFRVEVTGAGGHASQPEATRDPVLAAAAITVALQQVVARRLPPHVAAVVAVTTIDARAGSATVTPETAFLEGSIRVPDTSRRDEVLALIDEVADATARAHGVRARTVPAPRYGATVNHPAAAERMRGALAGVLGEEWSGTLPVPVLASEDFSYYLDAVPGAFALIGSDDGQGHHEPCHSPRYDFNDALIDPVARVLVRLAGAPSPSDPARAQQEATAQ</sequence>
<dbReference type="SUPFAM" id="SSF55031">
    <property type="entry name" value="Bacterial exopeptidase dimerisation domain"/>
    <property type="match status" value="1"/>
</dbReference>
<dbReference type="Gene3D" id="3.40.630.10">
    <property type="entry name" value="Zn peptidases"/>
    <property type="match status" value="1"/>
</dbReference>
<dbReference type="InterPro" id="IPR011650">
    <property type="entry name" value="Peptidase_M20_dimer"/>
</dbReference>
<dbReference type="PIRSF" id="PIRSF005962">
    <property type="entry name" value="Pept_M20D_amidohydro"/>
    <property type="match status" value="1"/>
</dbReference>
<keyword evidence="4" id="KW-1185">Reference proteome</keyword>
<reference evidence="3 4" key="1">
    <citation type="submission" date="2013-08" db="EMBL/GenBank/DDBJ databases">
        <title>Genome sequencing of Cellulomonas bogoriensis 69B4.</title>
        <authorList>
            <person name="Chen F."/>
            <person name="Li Y."/>
            <person name="Wang G."/>
        </authorList>
    </citation>
    <scope>NUCLEOTIDE SEQUENCE [LARGE SCALE GENOMIC DNA]</scope>
    <source>
        <strain evidence="3 4">69B4</strain>
    </source>
</reference>
<gene>
    <name evidence="3" type="ORF">N869_12720</name>
</gene>
<protein>
    <submittedName>
        <fullName evidence="3">Peptidase M20</fullName>
    </submittedName>
</protein>
<proteinExistence type="predicted"/>
<evidence type="ECO:0000313" key="4">
    <source>
        <dbReference type="Proteomes" id="UP000054314"/>
    </source>
</evidence>
<dbReference type="InterPro" id="IPR036264">
    <property type="entry name" value="Bact_exopeptidase_dim_dom"/>
</dbReference>
<accession>A0A0A0C2M9</accession>
<name>A0A0A0C2M9_9CELL</name>
<dbReference type="AlphaFoldDB" id="A0A0A0C2M9"/>
<dbReference type="GO" id="GO:0046872">
    <property type="term" value="F:metal ion binding"/>
    <property type="evidence" value="ECO:0007669"/>
    <property type="project" value="UniProtKB-KW"/>
</dbReference>
<dbReference type="Proteomes" id="UP000054314">
    <property type="component" value="Unassembled WGS sequence"/>
</dbReference>
<dbReference type="GO" id="GO:0016787">
    <property type="term" value="F:hydrolase activity"/>
    <property type="evidence" value="ECO:0007669"/>
    <property type="project" value="InterPro"/>
</dbReference>
<dbReference type="InterPro" id="IPR017439">
    <property type="entry name" value="Amidohydrolase"/>
</dbReference>
<dbReference type="SUPFAM" id="SSF53187">
    <property type="entry name" value="Zn-dependent exopeptidases"/>
    <property type="match status" value="1"/>
</dbReference>
<dbReference type="PANTHER" id="PTHR11014:SF63">
    <property type="entry name" value="METALLOPEPTIDASE, PUTATIVE (AFU_ORTHOLOGUE AFUA_6G09600)-RELATED"/>
    <property type="match status" value="1"/>
</dbReference>
<feature type="binding site" evidence="1">
    <location>
        <position position="168"/>
    </location>
    <ligand>
        <name>Mn(2+)</name>
        <dbReference type="ChEBI" id="CHEBI:29035"/>
        <label>2</label>
    </ligand>
</feature>
<feature type="binding site" evidence="1">
    <location>
        <position position="134"/>
    </location>
    <ligand>
        <name>Mn(2+)</name>
        <dbReference type="ChEBI" id="CHEBI:29035"/>
        <label>2</label>
    </ligand>
</feature>
<organism evidence="3 4">
    <name type="scientific">Cellulomonas bogoriensis 69B4 = DSM 16987</name>
    <dbReference type="NCBI Taxonomy" id="1386082"/>
    <lineage>
        <taxon>Bacteria</taxon>
        <taxon>Bacillati</taxon>
        <taxon>Actinomycetota</taxon>
        <taxon>Actinomycetes</taxon>
        <taxon>Micrococcales</taxon>
        <taxon>Cellulomonadaceae</taxon>
        <taxon>Cellulomonas</taxon>
    </lineage>
</organism>
<comment type="caution">
    <text evidence="3">The sequence shown here is derived from an EMBL/GenBank/DDBJ whole genome shotgun (WGS) entry which is preliminary data.</text>
</comment>
<dbReference type="NCBIfam" id="NF038260">
    <property type="entry name" value="ectoine_DoeB_2"/>
    <property type="match status" value="1"/>
</dbReference>
<feature type="binding site" evidence="1">
    <location>
        <position position="400"/>
    </location>
    <ligand>
        <name>Mn(2+)</name>
        <dbReference type="ChEBI" id="CHEBI:29035"/>
        <label>2</label>
    </ligand>
</feature>
<dbReference type="InterPro" id="IPR002933">
    <property type="entry name" value="Peptidase_M20"/>
</dbReference>
<dbReference type="EMBL" id="AXCZ01000032">
    <property type="protein sequence ID" value="KGM13619.1"/>
    <property type="molecule type" value="Genomic_DNA"/>
</dbReference>
<feature type="binding site" evidence="1">
    <location>
        <position position="200"/>
    </location>
    <ligand>
        <name>Mn(2+)</name>
        <dbReference type="ChEBI" id="CHEBI:29035"/>
        <label>2</label>
    </ligand>
</feature>
<dbReference type="PANTHER" id="PTHR11014">
    <property type="entry name" value="PEPTIDASE M20 FAMILY MEMBER"/>
    <property type="match status" value="1"/>
</dbReference>
<evidence type="ECO:0000256" key="1">
    <source>
        <dbReference type="PIRSR" id="PIRSR005962-1"/>
    </source>
</evidence>
<feature type="domain" description="Peptidase M20 dimerisation" evidence="2">
    <location>
        <begin position="222"/>
        <end position="320"/>
    </location>
</feature>